<gene>
    <name evidence="2" type="ORF">EJ08DRAFT_306248</name>
</gene>
<protein>
    <submittedName>
        <fullName evidence="2">Uncharacterized protein</fullName>
    </submittedName>
</protein>
<dbReference type="EMBL" id="MU007050">
    <property type="protein sequence ID" value="KAF2429079.1"/>
    <property type="molecule type" value="Genomic_DNA"/>
</dbReference>
<feature type="compositionally biased region" description="Pro residues" evidence="1">
    <location>
        <begin position="23"/>
        <end position="41"/>
    </location>
</feature>
<feature type="compositionally biased region" description="Polar residues" evidence="1">
    <location>
        <begin position="1"/>
        <end position="11"/>
    </location>
</feature>
<accession>A0A9P4TWB5</accession>
<evidence type="ECO:0000256" key="1">
    <source>
        <dbReference type="SAM" id="MobiDB-lite"/>
    </source>
</evidence>
<proteinExistence type="predicted"/>
<dbReference type="AlphaFoldDB" id="A0A9P4TWB5"/>
<evidence type="ECO:0000313" key="3">
    <source>
        <dbReference type="Proteomes" id="UP000800235"/>
    </source>
</evidence>
<keyword evidence="3" id="KW-1185">Reference proteome</keyword>
<reference evidence="2" key="1">
    <citation type="journal article" date="2020" name="Stud. Mycol.">
        <title>101 Dothideomycetes genomes: a test case for predicting lifestyles and emergence of pathogens.</title>
        <authorList>
            <person name="Haridas S."/>
            <person name="Albert R."/>
            <person name="Binder M."/>
            <person name="Bloem J."/>
            <person name="Labutti K."/>
            <person name="Salamov A."/>
            <person name="Andreopoulos B."/>
            <person name="Baker S."/>
            <person name="Barry K."/>
            <person name="Bills G."/>
            <person name="Bluhm B."/>
            <person name="Cannon C."/>
            <person name="Castanera R."/>
            <person name="Culley D."/>
            <person name="Daum C."/>
            <person name="Ezra D."/>
            <person name="Gonzalez J."/>
            <person name="Henrissat B."/>
            <person name="Kuo A."/>
            <person name="Liang C."/>
            <person name="Lipzen A."/>
            <person name="Lutzoni F."/>
            <person name="Magnuson J."/>
            <person name="Mondo S."/>
            <person name="Nolan M."/>
            <person name="Ohm R."/>
            <person name="Pangilinan J."/>
            <person name="Park H.-J."/>
            <person name="Ramirez L."/>
            <person name="Alfaro M."/>
            <person name="Sun H."/>
            <person name="Tritt A."/>
            <person name="Yoshinaga Y."/>
            <person name="Zwiers L.-H."/>
            <person name="Turgeon B."/>
            <person name="Goodwin S."/>
            <person name="Spatafora J."/>
            <person name="Crous P."/>
            <person name="Grigoriev I."/>
        </authorList>
    </citation>
    <scope>NUCLEOTIDE SEQUENCE</scope>
    <source>
        <strain evidence="2">CBS 130266</strain>
    </source>
</reference>
<feature type="region of interest" description="Disordered" evidence="1">
    <location>
        <begin position="1"/>
        <end position="41"/>
    </location>
</feature>
<evidence type="ECO:0000313" key="2">
    <source>
        <dbReference type="EMBL" id="KAF2429079.1"/>
    </source>
</evidence>
<comment type="caution">
    <text evidence="2">The sequence shown here is derived from an EMBL/GenBank/DDBJ whole genome shotgun (WGS) entry which is preliminary data.</text>
</comment>
<name>A0A9P4TWB5_9PEZI</name>
<sequence>MRNLEFSTNMMPTPLPASARTWPPAPPPTHGSTPPPPPTPAPTLILTLTSRLESSLVQGSIRPAALKCALSTHSRRRCCRTNLLGLSPAK</sequence>
<dbReference type="Proteomes" id="UP000800235">
    <property type="component" value="Unassembled WGS sequence"/>
</dbReference>
<organism evidence="2 3">
    <name type="scientific">Tothia fuscella</name>
    <dbReference type="NCBI Taxonomy" id="1048955"/>
    <lineage>
        <taxon>Eukaryota</taxon>
        <taxon>Fungi</taxon>
        <taxon>Dikarya</taxon>
        <taxon>Ascomycota</taxon>
        <taxon>Pezizomycotina</taxon>
        <taxon>Dothideomycetes</taxon>
        <taxon>Pleosporomycetidae</taxon>
        <taxon>Venturiales</taxon>
        <taxon>Cylindrosympodiaceae</taxon>
        <taxon>Tothia</taxon>
    </lineage>
</organism>